<sequence length="148" mass="17542">MDYFTEQSVKSAQKHLTTVEVQAQQYRMKHLEKFQQTILEEIENFEKDSKALKQMEKEFTNFWSQQTQVLSVYHSNEQKRIHCLKASFEKNVSHCTNFEGKIFTSEMHVMKEDMKNVQELLLKKMHEEDLLSVRRGLESLFMAGSGPF</sequence>
<organism evidence="1 2">
    <name type="scientific">Aquarana catesbeiana</name>
    <name type="common">American bullfrog</name>
    <name type="synonym">Rana catesbeiana</name>
    <dbReference type="NCBI Taxonomy" id="8400"/>
    <lineage>
        <taxon>Eukaryota</taxon>
        <taxon>Metazoa</taxon>
        <taxon>Chordata</taxon>
        <taxon>Craniata</taxon>
        <taxon>Vertebrata</taxon>
        <taxon>Euteleostomi</taxon>
        <taxon>Amphibia</taxon>
        <taxon>Batrachia</taxon>
        <taxon>Anura</taxon>
        <taxon>Neobatrachia</taxon>
        <taxon>Ranoidea</taxon>
        <taxon>Ranidae</taxon>
        <taxon>Aquarana</taxon>
    </lineage>
</organism>
<dbReference type="GO" id="GO:0007140">
    <property type="term" value="P:male meiotic nuclear division"/>
    <property type="evidence" value="ECO:0007669"/>
    <property type="project" value="TreeGrafter"/>
</dbReference>
<dbReference type="GO" id="GO:0000779">
    <property type="term" value="C:condensed chromosome, centromeric region"/>
    <property type="evidence" value="ECO:0007669"/>
    <property type="project" value="TreeGrafter"/>
</dbReference>
<evidence type="ECO:0008006" key="3">
    <source>
        <dbReference type="Google" id="ProtNLM"/>
    </source>
</evidence>
<dbReference type="PANTHER" id="PTHR15607:SF12">
    <property type="entry name" value="SYNAPTONEMAL COMPLEX PROTEIN 2"/>
    <property type="match status" value="1"/>
</dbReference>
<dbReference type="GO" id="GO:0000800">
    <property type="term" value="C:lateral element"/>
    <property type="evidence" value="ECO:0007669"/>
    <property type="project" value="TreeGrafter"/>
</dbReference>
<name>A0A2G9PBI1_AQUCT</name>
<accession>A0A2G9PBI1</accession>
<dbReference type="InterPro" id="IPR024835">
    <property type="entry name" value="SYCP2-like"/>
</dbReference>
<reference evidence="2" key="1">
    <citation type="journal article" date="2017" name="Nat. Commun.">
        <title>The North American bullfrog draft genome provides insight into hormonal regulation of long noncoding RNA.</title>
        <authorList>
            <person name="Hammond S.A."/>
            <person name="Warren R.L."/>
            <person name="Vandervalk B.P."/>
            <person name="Kucuk E."/>
            <person name="Khan H."/>
            <person name="Gibb E.A."/>
            <person name="Pandoh P."/>
            <person name="Kirk H."/>
            <person name="Zhao Y."/>
            <person name="Jones M."/>
            <person name="Mungall A.J."/>
            <person name="Coope R."/>
            <person name="Pleasance S."/>
            <person name="Moore R.A."/>
            <person name="Holt R.A."/>
            <person name="Round J.M."/>
            <person name="Ohora S."/>
            <person name="Walle B.V."/>
            <person name="Veldhoen N."/>
            <person name="Helbing C.C."/>
            <person name="Birol I."/>
        </authorList>
    </citation>
    <scope>NUCLEOTIDE SEQUENCE [LARGE SCALE GENOMIC DNA]</scope>
</reference>
<keyword evidence="2" id="KW-1185">Reference proteome</keyword>
<dbReference type="EMBL" id="KV922676">
    <property type="protein sequence ID" value="PIO00706.1"/>
    <property type="molecule type" value="Genomic_DNA"/>
</dbReference>
<dbReference type="Proteomes" id="UP000228934">
    <property type="component" value="Unassembled WGS sequence"/>
</dbReference>
<dbReference type="GO" id="GO:0007143">
    <property type="term" value="P:female meiotic nuclear division"/>
    <property type="evidence" value="ECO:0007669"/>
    <property type="project" value="TreeGrafter"/>
</dbReference>
<protein>
    <recommendedName>
        <fullName evidence="3">XLR/SYCP3/FAM9 domain-containing protein</fullName>
    </recommendedName>
</protein>
<dbReference type="AlphaFoldDB" id="A0A2G9PBI1"/>
<proteinExistence type="predicted"/>
<dbReference type="PANTHER" id="PTHR15607">
    <property type="entry name" value="SYNAPTONEMAL COMPLEX PROTEIN-RELATED"/>
    <property type="match status" value="1"/>
</dbReference>
<gene>
    <name evidence="1" type="ORF">AB205_0056140</name>
</gene>
<evidence type="ECO:0000313" key="2">
    <source>
        <dbReference type="Proteomes" id="UP000228934"/>
    </source>
</evidence>
<dbReference type="OrthoDB" id="10256849at2759"/>
<evidence type="ECO:0000313" key="1">
    <source>
        <dbReference type="EMBL" id="PIO00706.1"/>
    </source>
</evidence>